<evidence type="ECO:0000256" key="4">
    <source>
        <dbReference type="ARBA" id="ARBA00022795"/>
    </source>
</evidence>
<dbReference type="InterPro" id="IPR036584">
    <property type="entry name" value="FliS_sf"/>
</dbReference>
<keyword evidence="4 6" id="KW-1005">Bacterial flagellum biogenesis</keyword>
<dbReference type="GO" id="GO:0005829">
    <property type="term" value="C:cytosol"/>
    <property type="evidence" value="ECO:0007669"/>
    <property type="project" value="UniProtKB-SubCell"/>
</dbReference>
<name>A0AA48KC47_9BACT</name>
<dbReference type="CDD" id="cd16098">
    <property type="entry name" value="FliS"/>
    <property type="match status" value="1"/>
</dbReference>
<evidence type="ECO:0000256" key="3">
    <source>
        <dbReference type="ARBA" id="ARBA00022490"/>
    </source>
</evidence>
<comment type="similarity">
    <text evidence="2 6">Belongs to the FliS family.</text>
</comment>
<dbReference type="Gene3D" id="1.20.120.340">
    <property type="entry name" value="Flagellar protein FliS"/>
    <property type="match status" value="1"/>
</dbReference>
<evidence type="ECO:0000313" key="9">
    <source>
        <dbReference type="Proteomes" id="UP001238179"/>
    </source>
</evidence>
<keyword evidence="9" id="KW-1185">Reference proteome</keyword>
<evidence type="ECO:0000313" key="8">
    <source>
        <dbReference type="EMBL" id="BDU74977.1"/>
    </source>
</evidence>
<dbReference type="GO" id="GO:0071973">
    <property type="term" value="P:bacterial-type flagellum-dependent cell motility"/>
    <property type="evidence" value="ECO:0007669"/>
    <property type="project" value="TreeGrafter"/>
</dbReference>
<keyword evidence="3 6" id="KW-0963">Cytoplasm</keyword>
<dbReference type="RefSeq" id="WP_316413658.1">
    <property type="nucleotide sequence ID" value="NZ_AP027080.1"/>
</dbReference>
<dbReference type="EMBL" id="AP027080">
    <property type="protein sequence ID" value="BDU74977.1"/>
    <property type="molecule type" value="Genomic_DNA"/>
</dbReference>
<comment type="subcellular location">
    <subcellularLocation>
        <location evidence="1 6">Cytoplasm</location>
        <location evidence="1 6">Cytosol</location>
    </subcellularLocation>
</comment>
<dbReference type="InterPro" id="IPR003713">
    <property type="entry name" value="FliS"/>
</dbReference>
<feature type="coiled-coil region" evidence="7">
    <location>
        <begin position="99"/>
        <end position="126"/>
    </location>
</feature>
<dbReference type="PANTHER" id="PTHR34773">
    <property type="entry name" value="FLAGELLAR SECRETION CHAPERONE FLIS"/>
    <property type="match status" value="1"/>
</dbReference>
<accession>A0AA48KC47</accession>
<proteinExistence type="inferred from homology"/>
<dbReference type="PIRSF" id="PIRSF039090">
    <property type="entry name" value="Flis"/>
    <property type="match status" value="1"/>
</dbReference>
<protein>
    <recommendedName>
        <fullName evidence="6">Flagellar secretion chaperone FliS</fullName>
    </recommendedName>
</protein>
<dbReference type="Proteomes" id="UP001238179">
    <property type="component" value="Chromosome"/>
</dbReference>
<keyword evidence="7" id="KW-0175">Coiled coil</keyword>
<evidence type="ECO:0000256" key="7">
    <source>
        <dbReference type="SAM" id="Coils"/>
    </source>
</evidence>
<keyword evidence="5" id="KW-0143">Chaperone</keyword>
<reference evidence="9" key="1">
    <citation type="journal article" date="2023" name="Int. J. Syst. Evol. Microbiol.">
        <title>Mesoterricola silvestris gen. nov., sp. nov., Mesoterricola sediminis sp. nov., Geothrix oryzae sp. nov., Geothrix edaphica sp. nov., Geothrix rubra sp. nov., and Geothrix limicola sp. nov., six novel members of Acidobacteriota isolated from soils.</title>
        <authorList>
            <person name="Itoh H."/>
            <person name="Sugisawa Y."/>
            <person name="Mise K."/>
            <person name="Xu Z."/>
            <person name="Kuniyasu M."/>
            <person name="Ushijima N."/>
            <person name="Kawano K."/>
            <person name="Kobayashi E."/>
            <person name="Shiratori Y."/>
            <person name="Masuda Y."/>
            <person name="Senoo K."/>
        </authorList>
    </citation>
    <scope>NUCLEOTIDE SEQUENCE [LARGE SCALE GENOMIC DNA]</scope>
    <source>
        <strain evidence="9">W79</strain>
    </source>
</reference>
<dbReference type="GO" id="GO:0044780">
    <property type="term" value="P:bacterial-type flagellum assembly"/>
    <property type="evidence" value="ECO:0007669"/>
    <property type="project" value="InterPro"/>
</dbReference>
<gene>
    <name evidence="8" type="ORF">METEAL_41510</name>
</gene>
<dbReference type="KEGG" id="msil:METEAL_41510"/>
<sequence>MNPNYGGAAANQYLMQQINGATPEHIMFMLLEGAQKFLIQAVAAIRRRDIATRARMVNRVSSIVEELAIRLDHEGGGELVTNLTRIYDWWLKELFDASQKNQAERLEVLERQIAEMKAAWAELDQRQGTSQQGGLAPQGMVG</sequence>
<evidence type="ECO:0000256" key="2">
    <source>
        <dbReference type="ARBA" id="ARBA00008787"/>
    </source>
</evidence>
<dbReference type="SUPFAM" id="SSF101116">
    <property type="entry name" value="Flagellar export chaperone FliS"/>
    <property type="match status" value="1"/>
</dbReference>
<evidence type="ECO:0000256" key="6">
    <source>
        <dbReference type="PIRNR" id="PIRNR039090"/>
    </source>
</evidence>
<dbReference type="AlphaFoldDB" id="A0AA48KC47"/>
<dbReference type="NCBIfam" id="TIGR00208">
    <property type="entry name" value="fliS"/>
    <property type="match status" value="1"/>
</dbReference>
<dbReference type="Pfam" id="PF02561">
    <property type="entry name" value="FliS"/>
    <property type="match status" value="1"/>
</dbReference>
<evidence type="ECO:0000256" key="1">
    <source>
        <dbReference type="ARBA" id="ARBA00004514"/>
    </source>
</evidence>
<evidence type="ECO:0000256" key="5">
    <source>
        <dbReference type="ARBA" id="ARBA00023186"/>
    </source>
</evidence>
<organism evidence="8 9">
    <name type="scientific">Mesoterricola silvestris</name>
    <dbReference type="NCBI Taxonomy" id="2927979"/>
    <lineage>
        <taxon>Bacteria</taxon>
        <taxon>Pseudomonadati</taxon>
        <taxon>Acidobacteriota</taxon>
        <taxon>Holophagae</taxon>
        <taxon>Holophagales</taxon>
        <taxon>Holophagaceae</taxon>
        <taxon>Mesoterricola</taxon>
    </lineage>
</organism>
<dbReference type="PANTHER" id="PTHR34773:SF1">
    <property type="entry name" value="FLAGELLAR SECRETION CHAPERONE FLIS"/>
    <property type="match status" value="1"/>
</dbReference>